<dbReference type="PANTHER" id="PTHR10937">
    <property type="entry name" value="GLUCOSAMINE--FRUCTOSE-6-PHOSPHATE AMINOTRANSFERASE, ISOMERIZING"/>
    <property type="match status" value="1"/>
</dbReference>
<dbReference type="GO" id="GO:0005975">
    <property type="term" value="P:carbohydrate metabolic process"/>
    <property type="evidence" value="ECO:0007669"/>
    <property type="project" value="UniProtKB-UniRule"/>
</dbReference>
<evidence type="ECO:0000256" key="9">
    <source>
        <dbReference type="ARBA" id="ARBA00022962"/>
    </source>
</evidence>
<feature type="initiator methionine" description="Removed" evidence="10">
    <location>
        <position position="1"/>
    </location>
</feature>
<feature type="active site" description="Nucleophile; for GATase activity" evidence="10">
    <location>
        <position position="2"/>
    </location>
</feature>
<comment type="subcellular location">
    <subcellularLocation>
        <location evidence="2 10">Cytoplasm</location>
    </subcellularLocation>
</comment>
<dbReference type="GO" id="GO:0005829">
    <property type="term" value="C:cytosol"/>
    <property type="evidence" value="ECO:0007669"/>
    <property type="project" value="TreeGrafter"/>
</dbReference>
<evidence type="ECO:0000256" key="5">
    <source>
        <dbReference type="ARBA" id="ARBA00022490"/>
    </source>
</evidence>
<dbReference type="GO" id="GO:0097367">
    <property type="term" value="F:carbohydrate derivative binding"/>
    <property type="evidence" value="ECO:0007669"/>
    <property type="project" value="InterPro"/>
</dbReference>
<sequence length="609" mass="66741">MCGIVGYVGDQEAVPILIGGLAKLEYRGYDSAGVAVLQGQKIEVRRSVGKLANLQKSLKEKEIAGAVGIGHTRWATHGKPSEQNAHPHRSKSCVLVHNGIIENYQPLKQQLEREGYKFHSDTDTEVVAHLIDKHMQKGLGLADAVRAATKEVRGSYALAVISEQEPGTLVAARLGCPLVVGRTKNASFVASDVMAMLAHTRDVTYLEEGDVAVVTASDVRMTDVEGHAMARKPSKITWDAADAEKSGFPHFMLKEIHEQPQTILDTMRGRYSYETGEADLPDIGLTPKEFAAVDRIWIVACGTSWHAGLVGKYLFEDMVRTPVQVDIGSEFRYRDPLVGKRDLFLTISQSGETADTLAAAREAKQKGARVVSIVNVVGSTLARESDGVLYTHCGPEIGVASTKAFTAQLTALYLMALHLARVRNVMKEADGKAWLDRLVRLPVLVESVLRREAEIVAIAKRYYKKRNFLFLGRGINYPIALEGSLKLKEISYIHAEGYAAGEMKHGPIALIDRDMPVVVLAPRDRLYEKTVSNLMEVKARHAPVIALVAEGERELGKTADAVFTIPETHPLISPILFTIPLQLLAYHIAVLRGADVDQPRNLAKSVTVE</sequence>
<dbReference type="InterPro" id="IPR001347">
    <property type="entry name" value="SIS_dom"/>
</dbReference>
<accession>A0A1W1IB25</accession>
<dbReference type="InterPro" id="IPR017932">
    <property type="entry name" value="GATase_2_dom"/>
</dbReference>
<dbReference type="GO" id="GO:0004360">
    <property type="term" value="F:glutamine-fructose-6-phosphate transaminase (isomerizing) activity"/>
    <property type="evidence" value="ECO:0007669"/>
    <property type="project" value="UniProtKB-UniRule"/>
</dbReference>
<dbReference type="Pfam" id="PF13522">
    <property type="entry name" value="GATase_6"/>
    <property type="match status" value="1"/>
</dbReference>
<dbReference type="FunFam" id="3.40.50.10490:FF:000002">
    <property type="entry name" value="Glutamine--fructose-6-phosphate aminotransferase [isomerizing]"/>
    <property type="match status" value="1"/>
</dbReference>
<dbReference type="InterPro" id="IPR005855">
    <property type="entry name" value="GFAT"/>
</dbReference>
<dbReference type="GO" id="GO:0006002">
    <property type="term" value="P:fructose 6-phosphate metabolic process"/>
    <property type="evidence" value="ECO:0007669"/>
    <property type="project" value="TreeGrafter"/>
</dbReference>
<dbReference type="InterPro" id="IPR047084">
    <property type="entry name" value="GFAT_N"/>
</dbReference>
<feature type="domain" description="Glutamine amidotransferase type-2" evidence="11">
    <location>
        <begin position="2"/>
        <end position="217"/>
    </location>
</feature>
<dbReference type="CDD" id="cd00714">
    <property type="entry name" value="GFAT"/>
    <property type="match status" value="1"/>
</dbReference>
<gene>
    <name evidence="10 13" type="primary">glmS</name>
    <name evidence="13" type="ORF">NSJP_4090</name>
</gene>
<dbReference type="STRING" id="1325564.NSJP_4090"/>
<dbReference type="KEGG" id="nja:NSJP_4090"/>
<keyword evidence="7 10" id="KW-0808">Transferase</keyword>
<dbReference type="GO" id="GO:0006487">
    <property type="term" value="P:protein N-linked glycosylation"/>
    <property type="evidence" value="ECO:0007669"/>
    <property type="project" value="TreeGrafter"/>
</dbReference>
<protein>
    <recommendedName>
        <fullName evidence="4 10">Glutamine--fructose-6-phosphate aminotransferase [isomerizing]</fullName>
        <ecNumber evidence="3 10">2.6.1.16</ecNumber>
    </recommendedName>
    <alternativeName>
        <fullName evidence="10">D-fructose-6-phosphate amidotransferase</fullName>
    </alternativeName>
    <alternativeName>
        <fullName evidence="10">GFAT</fullName>
    </alternativeName>
    <alternativeName>
        <fullName evidence="10">Glucosamine-6-phosphate synthase</fullName>
    </alternativeName>
    <alternativeName>
        <fullName evidence="10">Hexosephosphate aminotransferase</fullName>
    </alternativeName>
    <alternativeName>
        <fullName evidence="10">L-glutamine--D-fructose-6-phosphate amidotransferase</fullName>
    </alternativeName>
</protein>
<keyword evidence="14" id="KW-1185">Reference proteome</keyword>
<evidence type="ECO:0000256" key="4">
    <source>
        <dbReference type="ARBA" id="ARBA00016090"/>
    </source>
</evidence>
<dbReference type="InterPro" id="IPR046348">
    <property type="entry name" value="SIS_dom_sf"/>
</dbReference>
<dbReference type="RefSeq" id="WP_080888381.1">
    <property type="nucleotide sequence ID" value="NZ_LT828648.1"/>
</dbReference>
<dbReference type="SUPFAM" id="SSF56235">
    <property type="entry name" value="N-terminal nucleophile aminohydrolases (Ntn hydrolases)"/>
    <property type="match status" value="1"/>
</dbReference>
<evidence type="ECO:0000256" key="1">
    <source>
        <dbReference type="ARBA" id="ARBA00001031"/>
    </source>
</evidence>
<dbReference type="InterPro" id="IPR035466">
    <property type="entry name" value="GlmS/AgaS_SIS"/>
</dbReference>
<comment type="function">
    <text evidence="10">Catalyzes the first step in hexosamine metabolism, converting fructose-6P into glucosamine-6P using glutamine as a nitrogen source.</text>
</comment>
<evidence type="ECO:0000259" key="12">
    <source>
        <dbReference type="PROSITE" id="PS51464"/>
    </source>
</evidence>
<evidence type="ECO:0000256" key="2">
    <source>
        <dbReference type="ARBA" id="ARBA00004496"/>
    </source>
</evidence>
<proteinExistence type="inferred from homology"/>
<name>A0A1W1IB25_9BACT</name>
<feature type="domain" description="SIS" evidence="12">
    <location>
        <begin position="286"/>
        <end position="425"/>
    </location>
</feature>
<dbReference type="FunFam" id="3.60.20.10:FF:000006">
    <property type="entry name" value="Glutamine--fructose-6-phosphate aminotransferase [isomerizing]"/>
    <property type="match status" value="1"/>
</dbReference>
<comment type="catalytic activity">
    <reaction evidence="1 10">
        <text>D-fructose 6-phosphate + L-glutamine = D-glucosamine 6-phosphate + L-glutamate</text>
        <dbReference type="Rhea" id="RHEA:13237"/>
        <dbReference type="ChEBI" id="CHEBI:29985"/>
        <dbReference type="ChEBI" id="CHEBI:58359"/>
        <dbReference type="ChEBI" id="CHEBI:58725"/>
        <dbReference type="ChEBI" id="CHEBI:61527"/>
        <dbReference type="EC" id="2.6.1.16"/>
    </reaction>
</comment>
<dbReference type="NCBIfam" id="TIGR01135">
    <property type="entry name" value="glmS"/>
    <property type="match status" value="1"/>
</dbReference>
<dbReference type="PANTHER" id="PTHR10937:SF0">
    <property type="entry name" value="GLUTAMINE--FRUCTOSE-6-PHOSPHATE TRANSAMINASE (ISOMERIZING)"/>
    <property type="match status" value="1"/>
</dbReference>
<dbReference type="Pfam" id="PF01380">
    <property type="entry name" value="SIS"/>
    <property type="match status" value="2"/>
</dbReference>
<dbReference type="FunFam" id="3.40.50.10490:FF:000001">
    <property type="entry name" value="Glutamine--fructose-6-phosphate aminotransferase [isomerizing]"/>
    <property type="match status" value="1"/>
</dbReference>
<dbReference type="CDD" id="cd05008">
    <property type="entry name" value="SIS_GlmS_GlmD_1"/>
    <property type="match status" value="1"/>
</dbReference>
<evidence type="ECO:0000256" key="6">
    <source>
        <dbReference type="ARBA" id="ARBA00022576"/>
    </source>
</evidence>
<dbReference type="Gene3D" id="3.40.50.10490">
    <property type="entry name" value="Glucose-6-phosphate isomerase like protein, domain 1"/>
    <property type="match status" value="2"/>
</dbReference>
<dbReference type="NCBIfam" id="NF001484">
    <property type="entry name" value="PRK00331.1"/>
    <property type="match status" value="1"/>
</dbReference>
<dbReference type="SUPFAM" id="SSF53697">
    <property type="entry name" value="SIS domain"/>
    <property type="match status" value="1"/>
</dbReference>
<keyword evidence="6 10" id="KW-0032">Aminotransferase</keyword>
<dbReference type="CDD" id="cd05009">
    <property type="entry name" value="SIS_GlmS_GlmD_2"/>
    <property type="match status" value="1"/>
</dbReference>
<dbReference type="PROSITE" id="PS51278">
    <property type="entry name" value="GATASE_TYPE_2"/>
    <property type="match status" value="1"/>
</dbReference>
<dbReference type="PROSITE" id="PS51464">
    <property type="entry name" value="SIS"/>
    <property type="match status" value="2"/>
</dbReference>
<evidence type="ECO:0000256" key="3">
    <source>
        <dbReference type="ARBA" id="ARBA00012916"/>
    </source>
</evidence>
<keyword evidence="9" id="KW-0315">Glutamine amidotransferase</keyword>
<reference evidence="13 14" key="1">
    <citation type="submission" date="2017-03" db="EMBL/GenBank/DDBJ databases">
        <authorList>
            <person name="Afonso C.L."/>
            <person name="Miller P.J."/>
            <person name="Scott M.A."/>
            <person name="Spackman E."/>
            <person name="Goraichik I."/>
            <person name="Dimitrov K.M."/>
            <person name="Suarez D.L."/>
            <person name="Swayne D.E."/>
        </authorList>
    </citation>
    <scope>NUCLEOTIDE SEQUENCE [LARGE SCALE GENOMIC DNA]</scope>
    <source>
        <strain evidence="13">Genome sequencing of Nitrospira japonica strain NJ11</strain>
    </source>
</reference>
<dbReference type="InterPro" id="IPR029055">
    <property type="entry name" value="Ntn_hydrolases_N"/>
</dbReference>
<dbReference type="AlphaFoldDB" id="A0A1W1IB25"/>
<evidence type="ECO:0000256" key="8">
    <source>
        <dbReference type="ARBA" id="ARBA00022737"/>
    </source>
</evidence>
<evidence type="ECO:0000313" key="14">
    <source>
        <dbReference type="Proteomes" id="UP000192042"/>
    </source>
</evidence>
<dbReference type="EMBL" id="LT828648">
    <property type="protein sequence ID" value="SLM50257.1"/>
    <property type="molecule type" value="Genomic_DNA"/>
</dbReference>
<organism evidence="13 14">
    <name type="scientific">Nitrospira japonica</name>
    <dbReference type="NCBI Taxonomy" id="1325564"/>
    <lineage>
        <taxon>Bacteria</taxon>
        <taxon>Pseudomonadati</taxon>
        <taxon>Nitrospirota</taxon>
        <taxon>Nitrospiria</taxon>
        <taxon>Nitrospirales</taxon>
        <taxon>Nitrospiraceae</taxon>
        <taxon>Nitrospira</taxon>
    </lineage>
</organism>
<feature type="domain" description="SIS" evidence="12">
    <location>
        <begin position="458"/>
        <end position="599"/>
    </location>
</feature>
<dbReference type="Proteomes" id="UP000192042">
    <property type="component" value="Chromosome I"/>
</dbReference>
<keyword evidence="5 10" id="KW-0963">Cytoplasm</keyword>
<evidence type="ECO:0000259" key="11">
    <source>
        <dbReference type="PROSITE" id="PS51278"/>
    </source>
</evidence>
<feature type="active site" description="For Fru-6P isomerization activity" evidence="10">
    <location>
        <position position="604"/>
    </location>
</feature>
<dbReference type="OrthoDB" id="106547at2"/>
<keyword evidence="8" id="KW-0677">Repeat</keyword>
<dbReference type="HAMAP" id="MF_00164">
    <property type="entry name" value="GlmS"/>
    <property type="match status" value="1"/>
</dbReference>
<comment type="subunit">
    <text evidence="10">Homodimer.</text>
</comment>
<dbReference type="InterPro" id="IPR035490">
    <property type="entry name" value="GlmS/FrlB_SIS"/>
</dbReference>
<dbReference type="EC" id="2.6.1.16" evidence="3 10"/>
<evidence type="ECO:0000256" key="7">
    <source>
        <dbReference type="ARBA" id="ARBA00022679"/>
    </source>
</evidence>
<dbReference type="Gene3D" id="3.60.20.10">
    <property type="entry name" value="Glutamine Phosphoribosylpyrophosphate, subunit 1, domain 1"/>
    <property type="match status" value="1"/>
</dbReference>
<dbReference type="GO" id="GO:0046349">
    <property type="term" value="P:amino sugar biosynthetic process"/>
    <property type="evidence" value="ECO:0007669"/>
    <property type="project" value="UniProtKB-ARBA"/>
</dbReference>
<dbReference type="GO" id="GO:0006047">
    <property type="term" value="P:UDP-N-acetylglucosamine metabolic process"/>
    <property type="evidence" value="ECO:0007669"/>
    <property type="project" value="TreeGrafter"/>
</dbReference>
<evidence type="ECO:0000313" key="13">
    <source>
        <dbReference type="EMBL" id="SLM50257.1"/>
    </source>
</evidence>
<evidence type="ECO:0000256" key="10">
    <source>
        <dbReference type="HAMAP-Rule" id="MF_00164"/>
    </source>
</evidence>